<accession>K9X3E8</accession>
<evidence type="ECO:0000313" key="2">
    <source>
        <dbReference type="EMBL" id="AFZ26563.1"/>
    </source>
</evidence>
<keyword evidence="4" id="KW-1185">Reference proteome</keyword>
<dbReference type="KEGG" id="csg:Cylst_4483"/>
<organism evidence="3 4">
    <name type="scientific">Cylindrospermum stagnale PCC 7417</name>
    <dbReference type="NCBI Taxonomy" id="56107"/>
    <lineage>
        <taxon>Bacteria</taxon>
        <taxon>Bacillati</taxon>
        <taxon>Cyanobacteriota</taxon>
        <taxon>Cyanophyceae</taxon>
        <taxon>Nostocales</taxon>
        <taxon>Nostocaceae</taxon>
        <taxon>Cylindrospermum</taxon>
    </lineage>
</organism>
<evidence type="ECO:0000313" key="4">
    <source>
        <dbReference type="Proteomes" id="UP000010475"/>
    </source>
</evidence>
<protein>
    <submittedName>
        <fullName evidence="3">Uncharacterized protein</fullName>
    </submittedName>
</protein>
<dbReference type="KEGG" id="csg:Cylst_4487"/>
<name>K9X3E8_9NOST</name>
<gene>
    <name evidence="2" type="ORF">Cylst_4483</name>
    <name evidence="3" type="ORF">Cylst_4487</name>
</gene>
<dbReference type="Proteomes" id="UP000010475">
    <property type="component" value="Chromosome"/>
</dbReference>
<dbReference type="EMBL" id="CP003642">
    <property type="protein sequence ID" value="AFZ26566.1"/>
    <property type="molecule type" value="Genomic_DNA"/>
</dbReference>
<sequence length="67" mass="7501">MYSGQHRTSKKSANSSDKAVPSQFAPRGFVVQPKTEEVAPQQDQTPEEQTQKEEPNQYKSGFIDSSK</sequence>
<proteinExistence type="predicted"/>
<dbReference type="AlphaFoldDB" id="K9X3E8"/>
<dbReference type="eggNOG" id="COG3064">
    <property type="taxonomic scope" value="Bacteria"/>
</dbReference>
<dbReference type="RefSeq" id="WP_015209805.1">
    <property type="nucleotide sequence ID" value="NC_019757.1"/>
</dbReference>
<evidence type="ECO:0000313" key="3">
    <source>
        <dbReference type="EMBL" id="AFZ26566.1"/>
    </source>
</evidence>
<evidence type="ECO:0000256" key="1">
    <source>
        <dbReference type="SAM" id="MobiDB-lite"/>
    </source>
</evidence>
<reference evidence="3 4" key="1">
    <citation type="submission" date="2012-06" db="EMBL/GenBank/DDBJ databases">
        <title>Finished chromosome of genome of Cylindrospermum stagnale PCC 7417.</title>
        <authorList>
            <consortium name="US DOE Joint Genome Institute"/>
            <person name="Gugger M."/>
            <person name="Coursin T."/>
            <person name="Rippka R."/>
            <person name="Tandeau De Marsac N."/>
            <person name="Huntemann M."/>
            <person name="Wei C.-L."/>
            <person name="Han J."/>
            <person name="Detter J.C."/>
            <person name="Han C."/>
            <person name="Tapia R."/>
            <person name="Chen A."/>
            <person name="Kyrpides N."/>
            <person name="Mavromatis K."/>
            <person name="Markowitz V."/>
            <person name="Szeto E."/>
            <person name="Ivanova N."/>
            <person name="Pagani I."/>
            <person name="Pati A."/>
            <person name="Goodwin L."/>
            <person name="Nordberg H.P."/>
            <person name="Cantor M.N."/>
            <person name="Hua S.X."/>
            <person name="Woyke T."/>
            <person name="Kerfeld C.A."/>
        </authorList>
    </citation>
    <scope>NUCLEOTIDE SEQUENCE [LARGE SCALE GENOMIC DNA]</scope>
    <source>
        <strain evidence="3 4">PCC 7417</strain>
    </source>
</reference>
<dbReference type="HOGENOM" id="CLU_2805306_0_0_3"/>
<dbReference type="OrthoDB" id="468501at2"/>
<dbReference type="STRING" id="56107.Cylst_4483"/>
<dbReference type="EMBL" id="CP003642">
    <property type="protein sequence ID" value="AFZ26563.1"/>
    <property type="molecule type" value="Genomic_DNA"/>
</dbReference>
<feature type="region of interest" description="Disordered" evidence="1">
    <location>
        <begin position="1"/>
        <end position="67"/>
    </location>
</feature>